<dbReference type="AlphaFoldDB" id="A0A7G9SRZ6"/>
<keyword evidence="3" id="KW-0813">Transport</keyword>
<proteinExistence type="inferred from homology"/>
<reference evidence="7 8" key="1">
    <citation type="submission" date="2020-08" db="EMBL/GenBank/DDBJ databases">
        <title>Genome sequence of Thermomonas carbonis KCTC 42013T.</title>
        <authorList>
            <person name="Hyun D.-W."/>
            <person name="Bae J.-W."/>
        </authorList>
    </citation>
    <scope>NUCLEOTIDE SEQUENCE [LARGE SCALE GENOMIC DNA]</scope>
    <source>
        <strain evidence="7 8">KCTC 42013</strain>
    </source>
</reference>
<dbReference type="Gene3D" id="1.10.287.470">
    <property type="entry name" value="Helix hairpin bin"/>
    <property type="match status" value="1"/>
</dbReference>
<evidence type="ECO:0000256" key="1">
    <source>
        <dbReference type="ARBA" id="ARBA00004196"/>
    </source>
</evidence>
<dbReference type="RefSeq" id="WP_187553137.1">
    <property type="nucleotide sequence ID" value="NZ_BMZL01000001.1"/>
</dbReference>
<evidence type="ECO:0000256" key="2">
    <source>
        <dbReference type="ARBA" id="ARBA00009477"/>
    </source>
</evidence>
<dbReference type="InterPro" id="IPR006143">
    <property type="entry name" value="RND_pump_MFP"/>
</dbReference>
<dbReference type="GO" id="GO:1990281">
    <property type="term" value="C:efflux pump complex"/>
    <property type="evidence" value="ECO:0007669"/>
    <property type="project" value="TreeGrafter"/>
</dbReference>
<dbReference type="SUPFAM" id="SSF111369">
    <property type="entry name" value="HlyD-like secretion proteins"/>
    <property type="match status" value="1"/>
</dbReference>
<dbReference type="NCBIfam" id="TIGR01730">
    <property type="entry name" value="RND_mfp"/>
    <property type="match status" value="1"/>
</dbReference>
<dbReference type="FunFam" id="2.40.30.170:FF:000010">
    <property type="entry name" value="Efflux RND transporter periplasmic adaptor subunit"/>
    <property type="match status" value="1"/>
</dbReference>
<comment type="subcellular location">
    <subcellularLocation>
        <location evidence="1">Cell envelope</location>
    </subcellularLocation>
</comment>
<comment type="similarity">
    <text evidence="2">Belongs to the membrane fusion protein (MFP) (TC 8.A.1) family.</text>
</comment>
<dbReference type="Proteomes" id="UP000515804">
    <property type="component" value="Chromosome"/>
</dbReference>
<keyword evidence="8" id="KW-1185">Reference proteome</keyword>
<evidence type="ECO:0000256" key="3">
    <source>
        <dbReference type="ARBA" id="ARBA00022448"/>
    </source>
</evidence>
<dbReference type="InterPro" id="IPR058627">
    <property type="entry name" value="MdtA-like_C"/>
</dbReference>
<dbReference type="Gene3D" id="2.40.30.170">
    <property type="match status" value="1"/>
</dbReference>
<sequence length="396" mass="42254">MSKTPAKRKPNPTLRWVLMLVGVAVVFGGVFAIKAIFAKQTNDFFDNMPQPAVAVSSYIAKTQRWTDNGEAVGTFVAINGTDITTEAGGVIRAIEFEPGQRVSAGTVLFRLNTANEEATLNALETSAKLASVQAQRWQQLGKDKLVSLDDVQQRVAAAASARAQVEAQRALIAQKTIRAPFSGVLGLRKVNLGQYVAPGAAMVSLQQLDPIFLDFSLPEQQIGKMIEGTAVRASVDALPGQAFEGRVTAVEPLVDASTRNFKAQATFANPDGALRPGSFAKITFAMGGERDVLVIPQTAVSFNPYGNAVFVISKTARKPGEKDMQGKDLTGDKLIVTQRFIKTGATQGDLIVVTEGLKAGEQIVTSGLLKLRNDAEVTINDTIQPSADASPTPENR</sequence>
<dbReference type="KEGG" id="tcn:H9L16_03130"/>
<feature type="domain" description="Multidrug resistance protein MdtA-like C-terminal permuted SH3" evidence="6">
    <location>
        <begin position="336"/>
        <end position="368"/>
    </location>
</feature>
<accession>A0A7G9SRZ6</accession>
<feature type="domain" description="CusB-like beta-barrel" evidence="5">
    <location>
        <begin position="212"/>
        <end position="285"/>
    </location>
</feature>
<organism evidence="7 8">
    <name type="scientific">Thermomonas carbonis</name>
    <dbReference type="NCBI Taxonomy" id="1463158"/>
    <lineage>
        <taxon>Bacteria</taxon>
        <taxon>Pseudomonadati</taxon>
        <taxon>Pseudomonadota</taxon>
        <taxon>Gammaproteobacteria</taxon>
        <taxon>Lysobacterales</taxon>
        <taxon>Lysobacteraceae</taxon>
        <taxon>Thermomonas</taxon>
    </lineage>
</organism>
<evidence type="ECO:0000313" key="7">
    <source>
        <dbReference type="EMBL" id="QNN70621.1"/>
    </source>
</evidence>
<dbReference type="Gene3D" id="2.40.50.100">
    <property type="match status" value="1"/>
</dbReference>
<gene>
    <name evidence="7" type="ORF">H9L16_03130</name>
</gene>
<dbReference type="Pfam" id="PF25917">
    <property type="entry name" value="BSH_RND"/>
    <property type="match status" value="1"/>
</dbReference>
<dbReference type="Pfam" id="PF25967">
    <property type="entry name" value="RND-MFP_C"/>
    <property type="match status" value="1"/>
</dbReference>
<evidence type="ECO:0000259" key="4">
    <source>
        <dbReference type="Pfam" id="PF25917"/>
    </source>
</evidence>
<feature type="domain" description="Multidrug resistance protein MdtA-like barrel-sandwich hybrid" evidence="4">
    <location>
        <begin position="82"/>
        <end position="201"/>
    </location>
</feature>
<protein>
    <submittedName>
        <fullName evidence="7">Efflux RND transporter periplasmic adaptor subunit</fullName>
    </submittedName>
</protein>
<dbReference type="EMBL" id="CP060719">
    <property type="protein sequence ID" value="QNN70621.1"/>
    <property type="molecule type" value="Genomic_DNA"/>
</dbReference>
<dbReference type="InterPro" id="IPR058792">
    <property type="entry name" value="Beta-barrel_RND_2"/>
</dbReference>
<dbReference type="GO" id="GO:0015562">
    <property type="term" value="F:efflux transmembrane transporter activity"/>
    <property type="evidence" value="ECO:0007669"/>
    <property type="project" value="TreeGrafter"/>
</dbReference>
<dbReference type="Pfam" id="PF25954">
    <property type="entry name" value="Beta-barrel_RND_2"/>
    <property type="match status" value="1"/>
</dbReference>
<evidence type="ECO:0000259" key="6">
    <source>
        <dbReference type="Pfam" id="PF25967"/>
    </source>
</evidence>
<evidence type="ECO:0000313" key="8">
    <source>
        <dbReference type="Proteomes" id="UP000515804"/>
    </source>
</evidence>
<dbReference type="PANTHER" id="PTHR30469:SF11">
    <property type="entry name" value="BLL4320 PROTEIN"/>
    <property type="match status" value="1"/>
</dbReference>
<dbReference type="PANTHER" id="PTHR30469">
    <property type="entry name" value="MULTIDRUG RESISTANCE PROTEIN MDTA"/>
    <property type="match status" value="1"/>
</dbReference>
<dbReference type="Gene3D" id="2.40.420.20">
    <property type="match status" value="1"/>
</dbReference>
<dbReference type="InterPro" id="IPR058625">
    <property type="entry name" value="MdtA-like_BSH"/>
</dbReference>
<evidence type="ECO:0000259" key="5">
    <source>
        <dbReference type="Pfam" id="PF25954"/>
    </source>
</evidence>
<name>A0A7G9SRZ6_9GAMM</name>